<dbReference type="AlphaFoldDB" id="A0A250IG52"/>
<organism evidence="4 5">
    <name type="scientific">Melittangium boletus DSM 14713</name>
    <dbReference type="NCBI Taxonomy" id="1294270"/>
    <lineage>
        <taxon>Bacteria</taxon>
        <taxon>Pseudomonadati</taxon>
        <taxon>Myxococcota</taxon>
        <taxon>Myxococcia</taxon>
        <taxon>Myxococcales</taxon>
        <taxon>Cystobacterineae</taxon>
        <taxon>Archangiaceae</taxon>
        <taxon>Melittangium</taxon>
    </lineage>
</organism>
<sequence length="163" mass="16763">MPSQRPTFLATALALGLLAGCSSNTRTAPPETRPAESGGTPAPTPDTPSNKTGPSLPQGESGGTADSKPVVYYVKDSGVRCISAPCPSFIAIRADRPDEDGIQITELDLAAIGADDEQRAKLLESTHDGSRGLKVEATLVKVPNAGPAGDGTRLSVNRVLEGK</sequence>
<evidence type="ECO:0000313" key="5">
    <source>
        <dbReference type="Proteomes" id="UP000217289"/>
    </source>
</evidence>
<keyword evidence="5" id="KW-1185">Reference proteome</keyword>
<evidence type="ECO:0000256" key="2">
    <source>
        <dbReference type="SAM" id="SignalP"/>
    </source>
</evidence>
<evidence type="ECO:0000259" key="3">
    <source>
        <dbReference type="Pfam" id="PF20533"/>
    </source>
</evidence>
<evidence type="ECO:0000256" key="1">
    <source>
        <dbReference type="SAM" id="MobiDB-lite"/>
    </source>
</evidence>
<feature type="chain" id="PRO_5012670817" evidence="2">
    <location>
        <begin position="29"/>
        <end position="163"/>
    </location>
</feature>
<dbReference type="Proteomes" id="UP000217289">
    <property type="component" value="Chromosome"/>
</dbReference>
<accession>A0A250IG52</accession>
<protein>
    <submittedName>
        <fullName evidence="4">Lipoprotein</fullName>
    </submittedName>
</protein>
<keyword evidence="2" id="KW-0732">Signal</keyword>
<gene>
    <name evidence="4" type="ORF">MEBOL_003648</name>
</gene>
<dbReference type="InterPro" id="IPR046636">
    <property type="entry name" value="DUF6748"/>
</dbReference>
<dbReference type="Pfam" id="PF20533">
    <property type="entry name" value="DUF6748"/>
    <property type="match status" value="1"/>
</dbReference>
<dbReference type="RefSeq" id="WP_095978667.1">
    <property type="nucleotide sequence ID" value="NZ_CP022163.1"/>
</dbReference>
<feature type="region of interest" description="Disordered" evidence="1">
    <location>
        <begin position="21"/>
        <end position="68"/>
    </location>
</feature>
<name>A0A250IG52_9BACT</name>
<proteinExistence type="predicted"/>
<dbReference type="EMBL" id="CP022163">
    <property type="protein sequence ID" value="ATB30193.1"/>
    <property type="molecule type" value="Genomic_DNA"/>
</dbReference>
<evidence type="ECO:0000313" key="4">
    <source>
        <dbReference type="EMBL" id="ATB30193.1"/>
    </source>
</evidence>
<feature type="signal peptide" evidence="2">
    <location>
        <begin position="1"/>
        <end position="28"/>
    </location>
</feature>
<dbReference type="KEGG" id="mbd:MEBOL_003648"/>
<dbReference type="PROSITE" id="PS51257">
    <property type="entry name" value="PROKAR_LIPOPROTEIN"/>
    <property type="match status" value="1"/>
</dbReference>
<feature type="domain" description="DUF6748" evidence="3">
    <location>
        <begin position="67"/>
        <end position="154"/>
    </location>
</feature>
<reference evidence="4 5" key="1">
    <citation type="submission" date="2017-06" db="EMBL/GenBank/DDBJ databases">
        <authorList>
            <person name="Kim H.J."/>
            <person name="Triplett B.A."/>
        </authorList>
    </citation>
    <scope>NUCLEOTIDE SEQUENCE [LARGE SCALE GENOMIC DNA]</scope>
    <source>
        <strain evidence="4 5">DSM 14713</strain>
    </source>
</reference>
<keyword evidence="4" id="KW-0449">Lipoprotein</keyword>
<dbReference type="OrthoDB" id="5520496at2"/>